<keyword evidence="1" id="KW-0812">Transmembrane</keyword>
<organism evidence="2 3">
    <name type="scientific">Roridomyces roridus</name>
    <dbReference type="NCBI Taxonomy" id="1738132"/>
    <lineage>
        <taxon>Eukaryota</taxon>
        <taxon>Fungi</taxon>
        <taxon>Dikarya</taxon>
        <taxon>Basidiomycota</taxon>
        <taxon>Agaricomycotina</taxon>
        <taxon>Agaricomycetes</taxon>
        <taxon>Agaricomycetidae</taxon>
        <taxon>Agaricales</taxon>
        <taxon>Marasmiineae</taxon>
        <taxon>Mycenaceae</taxon>
        <taxon>Roridomyces</taxon>
    </lineage>
</organism>
<dbReference type="AlphaFoldDB" id="A0AAD7C5R2"/>
<feature type="transmembrane region" description="Helical" evidence="1">
    <location>
        <begin position="6"/>
        <end position="27"/>
    </location>
</feature>
<keyword evidence="1" id="KW-0472">Membrane</keyword>
<feature type="transmembrane region" description="Helical" evidence="1">
    <location>
        <begin position="39"/>
        <end position="61"/>
    </location>
</feature>
<evidence type="ECO:0000313" key="2">
    <source>
        <dbReference type="EMBL" id="KAJ7639428.1"/>
    </source>
</evidence>
<evidence type="ECO:0000313" key="3">
    <source>
        <dbReference type="Proteomes" id="UP001221142"/>
    </source>
</evidence>
<dbReference type="Proteomes" id="UP001221142">
    <property type="component" value="Unassembled WGS sequence"/>
</dbReference>
<comment type="caution">
    <text evidence="2">The sequence shown here is derived from an EMBL/GenBank/DDBJ whole genome shotgun (WGS) entry which is preliminary data.</text>
</comment>
<sequence length="104" mass="11775">MRRGGGGALSVSCFVYGPVSVSVLVCFRDRHRPSTTFTNRFIIVITTGLALFFFLCGALIAEAWGARQDRIGSEGKRWSAWIKRRNVCVWRREIYVRGSGEMKQ</sequence>
<reference evidence="2" key="1">
    <citation type="submission" date="2023-03" db="EMBL/GenBank/DDBJ databases">
        <title>Massive genome expansion in bonnet fungi (Mycena s.s.) driven by repeated elements and novel gene families across ecological guilds.</title>
        <authorList>
            <consortium name="Lawrence Berkeley National Laboratory"/>
            <person name="Harder C.B."/>
            <person name="Miyauchi S."/>
            <person name="Viragh M."/>
            <person name="Kuo A."/>
            <person name="Thoen E."/>
            <person name="Andreopoulos B."/>
            <person name="Lu D."/>
            <person name="Skrede I."/>
            <person name="Drula E."/>
            <person name="Henrissat B."/>
            <person name="Morin E."/>
            <person name="Kohler A."/>
            <person name="Barry K."/>
            <person name="LaButti K."/>
            <person name="Morin E."/>
            <person name="Salamov A."/>
            <person name="Lipzen A."/>
            <person name="Mereny Z."/>
            <person name="Hegedus B."/>
            <person name="Baldrian P."/>
            <person name="Stursova M."/>
            <person name="Weitz H."/>
            <person name="Taylor A."/>
            <person name="Grigoriev I.V."/>
            <person name="Nagy L.G."/>
            <person name="Martin F."/>
            <person name="Kauserud H."/>
        </authorList>
    </citation>
    <scope>NUCLEOTIDE SEQUENCE</scope>
    <source>
        <strain evidence="2">9284</strain>
    </source>
</reference>
<dbReference type="EMBL" id="JARKIF010000005">
    <property type="protein sequence ID" value="KAJ7639428.1"/>
    <property type="molecule type" value="Genomic_DNA"/>
</dbReference>
<accession>A0AAD7C5R2</accession>
<protein>
    <submittedName>
        <fullName evidence="2">Uncharacterized protein</fullName>
    </submittedName>
</protein>
<keyword evidence="1" id="KW-1133">Transmembrane helix</keyword>
<gene>
    <name evidence="2" type="ORF">FB45DRAFT_905577</name>
</gene>
<keyword evidence="3" id="KW-1185">Reference proteome</keyword>
<evidence type="ECO:0000256" key="1">
    <source>
        <dbReference type="SAM" id="Phobius"/>
    </source>
</evidence>
<proteinExistence type="predicted"/>
<name>A0AAD7C5R2_9AGAR</name>
<feature type="non-terminal residue" evidence="2">
    <location>
        <position position="104"/>
    </location>
</feature>